<dbReference type="InterPro" id="IPR012951">
    <property type="entry name" value="BBE"/>
</dbReference>
<dbReference type="Proteomes" id="UP000774617">
    <property type="component" value="Unassembled WGS sequence"/>
</dbReference>
<feature type="domain" description="FAD-binding PCMH-type" evidence="6">
    <location>
        <begin position="35"/>
        <end position="209"/>
    </location>
</feature>
<dbReference type="InterPro" id="IPR036318">
    <property type="entry name" value="FAD-bd_PCMH-like_sf"/>
</dbReference>
<keyword evidence="3" id="KW-0285">Flavoprotein</keyword>
<comment type="caution">
    <text evidence="7">The sequence shown here is derived from an EMBL/GenBank/DDBJ whole genome shotgun (WGS) entry which is preliminary data.</text>
</comment>
<evidence type="ECO:0000313" key="8">
    <source>
        <dbReference type="Proteomes" id="UP000774617"/>
    </source>
</evidence>
<dbReference type="InterPro" id="IPR016167">
    <property type="entry name" value="FAD-bd_PCMH_sub1"/>
</dbReference>
<dbReference type="InterPro" id="IPR050416">
    <property type="entry name" value="FAD-linked_Oxidoreductase"/>
</dbReference>
<dbReference type="SUPFAM" id="SSF56176">
    <property type="entry name" value="FAD-binding/transporter-associated domain-like"/>
    <property type="match status" value="1"/>
</dbReference>
<gene>
    <name evidence="7" type="ORF">B0J12DRAFT_579547</name>
</gene>
<comment type="similarity">
    <text evidence="2">Belongs to the oxygen-dependent FAD-linked oxidoreductase family.</text>
</comment>
<sequence length="484" mass="54353">MAITLEDFRAAFKGDITGPQDHDYARLVTRWSPNEESRPLLIVEPLTESDVSWAVRYATSNKFEIAVNSGGHSFMGATSSNAGVTIDLRRMKQVYVENEHFGADGVLHLQGGVLVGEVAAACVARGVITSIPAHKDLSYAGWSVGAGAGWSMGKYGFAIDSWLSARVVLASGEAVTASPEENPDLFWALKGAGYNFGIITSLQVRVESCPHRIFFGLLCFRPSEFEALFAATATYAKTQQDEDTMAIIYTTQDGQGRPKETMLAILYYQGSDEAEARRRFKPILDLPHIALRCGLEWFHAACDMVEPTMPRTRRYADGTLFAHISLDAWKPAIAKMRNWVGTDPTRRLATEFFFGIYNWRSTFARHGDPRFESAYPIRDKLPPGGEPSWRDFALYISTNKLEDEEEAISVCREVVSLVREKQEEYLGVKKGYQWPVYPNGALLPGVLGSYVFQEHYPRLREVKTKYDRRNIFHKKHPIEPLQIS</sequence>
<dbReference type="EMBL" id="JAGTJR010000026">
    <property type="protein sequence ID" value="KAH7042250.1"/>
    <property type="molecule type" value="Genomic_DNA"/>
</dbReference>
<dbReference type="PANTHER" id="PTHR42973:SF39">
    <property type="entry name" value="FAD-BINDING PCMH-TYPE DOMAIN-CONTAINING PROTEIN"/>
    <property type="match status" value="1"/>
</dbReference>
<dbReference type="PANTHER" id="PTHR42973">
    <property type="entry name" value="BINDING OXIDOREDUCTASE, PUTATIVE (AFU_ORTHOLOGUE AFUA_1G17690)-RELATED"/>
    <property type="match status" value="1"/>
</dbReference>
<dbReference type="InterPro" id="IPR016166">
    <property type="entry name" value="FAD-bd_PCMH"/>
</dbReference>
<evidence type="ECO:0000259" key="6">
    <source>
        <dbReference type="PROSITE" id="PS51387"/>
    </source>
</evidence>
<dbReference type="InterPro" id="IPR006094">
    <property type="entry name" value="Oxid_FAD_bind_N"/>
</dbReference>
<protein>
    <recommendedName>
        <fullName evidence="6">FAD-binding PCMH-type domain-containing protein</fullName>
    </recommendedName>
</protein>
<keyword evidence="4" id="KW-0274">FAD</keyword>
<dbReference type="PROSITE" id="PS51387">
    <property type="entry name" value="FAD_PCMH"/>
    <property type="match status" value="1"/>
</dbReference>
<dbReference type="Pfam" id="PF01565">
    <property type="entry name" value="FAD_binding_4"/>
    <property type="match status" value="1"/>
</dbReference>
<dbReference type="Gene3D" id="3.30.465.10">
    <property type="match status" value="1"/>
</dbReference>
<dbReference type="Gene3D" id="3.30.43.10">
    <property type="entry name" value="Uridine Diphospho-n-acetylenolpyruvylglucosamine Reductase, domain 2"/>
    <property type="match status" value="1"/>
</dbReference>
<dbReference type="InterPro" id="IPR006093">
    <property type="entry name" value="Oxy_OxRdtase_FAD_BS"/>
</dbReference>
<accession>A0ABQ8G4J0</accession>
<evidence type="ECO:0000313" key="7">
    <source>
        <dbReference type="EMBL" id="KAH7042250.1"/>
    </source>
</evidence>
<proteinExistence type="inferred from homology"/>
<evidence type="ECO:0000256" key="4">
    <source>
        <dbReference type="ARBA" id="ARBA00022827"/>
    </source>
</evidence>
<evidence type="ECO:0000256" key="2">
    <source>
        <dbReference type="ARBA" id="ARBA00005466"/>
    </source>
</evidence>
<dbReference type="Pfam" id="PF08031">
    <property type="entry name" value="BBE"/>
    <property type="match status" value="1"/>
</dbReference>
<name>A0ABQ8G4J0_9PEZI</name>
<reference evidence="7 8" key="1">
    <citation type="journal article" date="2021" name="Nat. Commun.">
        <title>Genetic determinants of endophytism in the Arabidopsis root mycobiome.</title>
        <authorList>
            <person name="Mesny F."/>
            <person name="Miyauchi S."/>
            <person name="Thiergart T."/>
            <person name="Pickel B."/>
            <person name="Atanasova L."/>
            <person name="Karlsson M."/>
            <person name="Huettel B."/>
            <person name="Barry K.W."/>
            <person name="Haridas S."/>
            <person name="Chen C."/>
            <person name="Bauer D."/>
            <person name="Andreopoulos W."/>
            <person name="Pangilinan J."/>
            <person name="LaButti K."/>
            <person name="Riley R."/>
            <person name="Lipzen A."/>
            <person name="Clum A."/>
            <person name="Drula E."/>
            <person name="Henrissat B."/>
            <person name="Kohler A."/>
            <person name="Grigoriev I.V."/>
            <person name="Martin F.M."/>
            <person name="Hacquard S."/>
        </authorList>
    </citation>
    <scope>NUCLEOTIDE SEQUENCE [LARGE SCALE GENOMIC DNA]</scope>
    <source>
        <strain evidence="7 8">MPI-SDFR-AT-0080</strain>
    </source>
</reference>
<keyword evidence="5" id="KW-0560">Oxidoreductase</keyword>
<dbReference type="Gene3D" id="3.40.462.20">
    <property type="match status" value="1"/>
</dbReference>
<dbReference type="InterPro" id="IPR016169">
    <property type="entry name" value="FAD-bd_PCMH_sub2"/>
</dbReference>
<evidence type="ECO:0000256" key="5">
    <source>
        <dbReference type="ARBA" id="ARBA00023002"/>
    </source>
</evidence>
<dbReference type="PROSITE" id="PS00862">
    <property type="entry name" value="OX2_COVAL_FAD"/>
    <property type="match status" value="1"/>
</dbReference>
<comment type="cofactor">
    <cofactor evidence="1">
        <name>FAD</name>
        <dbReference type="ChEBI" id="CHEBI:57692"/>
    </cofactor>
</comment>
<evidence type="ECO:0000256" key="1">
    <source>
        <dbReference type="ARBA" id="ARBA00001974"/>
    </source>
</evidence>
<keyword evidence="8" id="KW-1185">Reference proteome</keyword>
<evidence type="ECO:0000256" key="3">
    <source>
        <dbReference type="ARBA" id="ARBA00022630"/>
    </source>
</evidence>
<organism evidence="7 8">
    <name type="scientific">Macrophomina phaseolina</name>
    <dbReference type="NCBI Taxonomy" id="35725"/>
    <lineage>
        <taxon>Eukaryota</taxon>
        <taxon>Fungi</taxon>
        <taxon>Dikarya</taxon>
        <taxon>Ascomycota</taxon>
        <taxon>Pezizomycotina</taxon>
        <taxon>Dothideomycetes</taxon>
        <taxon>Dothideomycetes incertae sedis</taxon>
        <taxon>Botryosphaeriales</taxon>
        <taxon>Botryosphaeriaceae</taxon>
        <taxon>Macrophomina</taxon>
    </lineage>
</organism>